<feature type="compositionally biased region" description="Polar residues" evidence="14">
    <location>
        <begin position="536"/>
        <end position="545"/>
    </location>
</feature>
<dbReference type="GO" id="GO:0046872">
    <property type="term" value="F:metal ion binding"/>
    <property type="evidence" value="ECO:0007669"/>
    <property type="project" value="UniProtKB-KW"/>
</dbReference>
<dbReference type="GO" id="GO:0005634">
    <property type="term" value="C:nucleus"/>
    <property type="evidence" value="ECO:0007669"/>
    <property type="project" value="TreeGrafter"/>
</dbReference>
<dbReference type="InterPro" id="IPR017964">
    <property type="entry name" value="DNA-dir_DNA_pol_B_CS"/>
</dbReference>
<dbReference type="CDD" id="cd05778">
    <property type="entry name" value="DNA_polB_zeta_exo"/>
    <property type="match status" value="1"/>
</dbReference>
<dbReference type="InterPro" id="IPR036397">
    <property type="entry name" value="RNaseH_sf"/>
</dbReference>
<dbReference type="SUPFAM" id="SSF53098">
    <property type="entry name" value="Ribonuclease H-like"/>
    <property type="match status" value="1"/>
</dbReference>
<keyword evidence="7" id="KW-0862">Zinc</keyword>
<dbReference type="GO" id="GO:0006260">
    <property type="term" value="P:DNA replication"/>
    <property type="evidence" value="ECO:0007669"/>
    <property type="project" value="UniProtKB-KW"/>
</dbReference>
<feature type="compositionally biased region" description="Acidic residues" evidence="14">
    <location>
        <begin position="394"/>
        <end position="403"/>
    </location>
</feature>
<dbReference type="InterPro" id="IPR006172">
    <property type="entry name" value="DNA-dir_DNA_pol_B"/>
</dbReference>
<keyword evidence="4 13" id="KW-0548">Nucleotidyltransferase</keyword>
<dbReference type="Gene3D" id="1.10.132.60">
    <property type="entry name" value="DNA polymerase family B, C-terminal domain"/>
    <property type="match status" value="2"/>
</dbReference>
<dbReference type="Pfam" id="PF24065">
    <property type="entry name" value="REV3_N"/>
    <property type="match status" value="1"/>
</dbReference>
<dbReference type="PANTHER" id="PTHR45812">
    <property type="entry name" value="DNA POLYMERASE ZETA CATALYTIC SUBUNIT"/>
    <property type="match status" value="1"/>
</dbReference>
<gene>
    <name evidence="19" type="ORF">PILCRDRAFT_353306</name>
</gene>
<dbReference type="FunFam" id="1.10.287.690:FF:000002">
    <property type="entry name" value="DNA polymerase zeta"/>
    <property type="match status" value="1"/>
</dbReference>
<dbReference type="GO" id="GO:0016035">
    <property type="term" value="C:zeta DNA polymerase complex"/>
    <property type="evidence" value="ECO:0007669"/>
    <property type="project" value="InterPro"/>
</dbReference>
<dbReference type="Proteomes" id="UP000054166">
    <property type="component" value="Unassembled WGS sequence"/>
</dbReference>
<evidence type="ECO:0000313" key="19">
    <source>
        <dbReference type="EMBL" id="KIM85212.1"/>
    </source>
</evidence>
<evidence type="ECO:0000256" key="2">
    <source>
        <dbReference type="ARBA" id="ARBA00005755"/>
    </source>
</evidence>
<dbReference type="PROSITE" id="PS00116">
    <property type="entry name" value="DNA_POLYMERASE_B"/>
    <property type="match status" value="1"/>
</dbReference>
<feature type="domain" description="DNA polymerase zeta catalytic subunit N-terminal" evidence="18">
    <location>
        <begin position="26"/>
        <end position="71"/>
    </location>
</feature>
<keyword evidence="13" id="KW-0238">DNA-binding</keyword>
<dbReference type="InterPro" id="IPR043502">
    <property type="entry name" value="DNA/RNA_pol_sf"/>
</dbReference>
<keyword evidence="10" id="KW-0411">Iron-sulfur</keyword>
<evidence type="ECO:0000256" key="14">
    <source>
        <dbReference type="SAM" id="MobiDB-lite"/>
    </source>
</evidence>
<accession>A0A0C3C6E3</accession>
<keyword evidence="9" id="KW-0408">Iron</keyword>
<feature type="region of interest" description="Disordered" evidence="14">
    <location>
        <begin position="481"/>
        <end position="555"/>
    </location>
</feature>
<dbReference type="InterPro" id="IPR023211">
    <property type="entry name" value="DNA_pol_palm_dom_sf"/>
</dbReference>
<dbReference type="SUPFAM" id="SSF56672">
    <property type="entry name" value="DNA/RNA polymerases"/>
    <property type="match status" value="1"/>
</dbReference>
<dbReference type="InParanoid" id="A0A0C3C6E3"/>
<dbReference type="GO" id="GO:0000166">
    <property type="term" value="F:nucleotide binding"/>
    <property type="evidence" value="ECO:0007669"/>
    <property type="project" value="InterPro"/>
</dbReference>
<dbReference type="Gene3D" id="1.10.287.690">
    <property type="entry name" value="Helix hairpin bin"/>
    <property type="match status" value="1"/>
</dbReference>
<dbReference type="Pfam" id="PF00136">
    <property type="entry name" value="DNA_pol_B"/>
    <property type="match status" value="1"/>
</dbReference>
<feature type="compositionally biased region" description="Polar residues" evidence="14">
    <location>
        <begin position="376"/>
        <end position="386"/>
    </location>
</feature>
<feature type="domain" description="DNA-directed DNA polymerase family B multifunctional" evidence="15">
    <location>
        <begin position="1126"/>
        <end position="1460"/>
    </location>
</feature>
<dbReference type="GO" id="GO:0003887">
    <property type="term" value="F:DNA-directed DNA polymerase activity"/>
    <property type="evidence" value="ECO:0007669"/>
    <property type="project" value="UniProtKB-KW"/>
</dbReference>
<feature type="domain" description="DNA polymerase delta/zeta catalytic subunit N-terminal" evidence="17">
    <location>
        <begin position="72"/>
        <end position="153"/>
    </location>
</feature>
<dbReference type="InterPro" id="IPR030559">
    <property type="entry name" value="PolZ_Rev3"/>
</dbReference>
<dbReference type="InterPro" id="IPR056447">
    <property type="entry name" value="REV3_N"/>
</dbReference>
<dbReference type="PANTHER" id="PTHR45812:SF1">
    <property type="entry name" value="DNA POLYMERASE ZETA CATALYTIC SUBUNIT"/>
    <property type="match status" value="1"/>
</dbReference>
<dbReference type="OrthoDB" id="2414538at2759"/>
<dbReference type="EC" id="2.7.7.7" evidence="13"/>
<dbReference type="FunCoup" id="A0A0C3C6E3">
    <property type="interactions" value="348"/>
</dbReference>
<evidence type="ECO:0000256" key="6">
    <source>
        <dbReference type="ARBA" id="ARBA00022763"/>
    </source>
</evidence>
<evidence type="ECO:0000256" key="10">
    <source>
        <dbReference type="ARBA" id="ARBA00023014"/>
    </source>
</evidence>
<dbReference type="GO" id="GO:0051536">
    <property type="term" value="F:iron-sulfur cluster binding"/>
    <property type="evidence" value="ECO:0007669"/>
    <property type="project" value="UniProtKB-KW"/>
</dbReference>
<evidence type="ECO:0000259" key="17">
    <source>
        <dbReference type="Pfam" id="PF24055"/>
    </source>
</evidence>
<evidence type="ECO:0000313" key="20">
    <source>
        <dbReference type="Proteomes" id="UP000054166"/>
    </source>
</evidence>
<dbReference type="SMART" id="SM00486">
    <property type="entry name" value="POLBc"/>
    <property type="match status" value="1"/>
</dbReference>
<feature type="domain" description="DNA-directed DNA polymerase family B exonuclease" evidence="16">
    <location>
        <begin position="906"/>
        <end position="1060"/>
    </location>
</feature>
<evidence type="ECO:0000256" key="3">
    <source>
        <dbReference type="ARBA" id="ARBA00022679"/>
    </source>
</evidence>
<dbReference type="HOGENOM" id="CLU_000203_3_1_1"/>
<dbReference type="Gene3D" id="3.30.342.10">
    <property type="entry name" value="DNA Polymerase, chain B, domain 1"/>
    <property type="match status" value="1"/>
</dbReference>
<evidence type="ECO:0000256" key="12">
    <source>
        <dbReference type="ARBA" id="ARBA00049244"/>
    </source>
</evidence>
<dbReference type="STRING" id="765440.A0A0C3C6E3"/>
<dbReference type="EMBL" id="KN832985">
    <property type="protein sequence ID" value="KIM85212.1"/>
    <property type="molecule type" value="Genomic_DNA"/>
</dbReference>
<protein>
    <recommendedName>
        <fullName evidence="13">DNA polymerase</fullName>
        <ecNumber evidence="13">2.7.7.7</ecNumber>
    </recommendedName>
</protein>
<keyword evidence="3 13" id="KW-0808">Transferase</keyword>
<evidence type="ECO:0000256" key="5">
    <source>
        <dbReference type="ARBA" id="ARBA00022723"/>
    </source>
</evidence>
<proteinExistence type="inferred from homology"/>
<dbReference type="InterPro" id="IPR006133">
    <property type="entry name" value="DNA-dir_DNA_pol_B_exonuc"/>
</dbReference>
<dbReference type="FunFam" id="3.30.420.10:FF:000024">
    <property type="entry name" value="DNA polymerase zeta catalytic subunit"/>
    <property type="match status" value="1"/>
</dbReference>
<evidence type="ECO:0000259" key="16">
    <source>
        <dbReference type="Pfam" id="PF03104"/>
    </source>
</evidence>
<comment type="similarity">
    <text evidence="2 13">Belongs to the DNA polymerase type-B family.</text>
</comment>
<comment type="catalytic activity">
    <reaction evidence="12 13">
        <text>DNA(n) + a 2'-deoxyribonucleoside 5'-triphosphate = DNA(n+1) + diphosphate</text>
        <dbReference type="Rhea" id="RHEA:22508"/>
        <dbReference type="Rhea" id="RHEA-COMP:17339"/>
        <dbReference type="Rhea" id="RHEA-COMP:17340"/>
        <dbReference type="ChEBI" id="CHEBI:33019"/>
        <dbReference type="ChEBI" id="CHEBI:61560"/>
        <dbReference type="ChEBI" id="CHEBI:173112"/>
        <dbReference type="EC" id="2.7.7.7"/>
    </reaction>
</comment>
<keyword evidence="20" id="KW-1185">Reference proteome</keyword>
<reference evidence="19 20" key="1">
    <citation type="submission" date="2014-04" db="EMBL/GenBank/DDBJ databases">
        <authorList>
            <consortium name="DOE Joint Genome Institute"/>
            <person name="Kuo A."/>
            <person name="Tarkka M."/>
            <person name="Buscot F."/>
            <person name="Kohler A."/>
            <person name="Nagy L.G."/>
            <person name="Floudas D."/>
            <person name="Copeland A."/>
            <person name="Barry K.W."/>
            <person name="Cichocki N."/>
            <person name="Veneault-Fourrey C."/>
            <person name="LaButti K."/>
            <person name="Lindquist E.A."/>
            <person name="Lipzen A."/>
            <person name="Lundell T."/>
            <person name="Morin E."/>
            <person name="Murat C."/>
            <person name="Sun H."/>
            <person name="Tunlid A."/>
            <person name="Henrissat B."/>
            <person name="Grigoriev I.V."/>
            <person name="Hibbett D.S."/>
            <person name="Martin F."/>
            <person name="Nordberg H.P."/>
            <person name="Cantor M.N."/>
            <person name="Hua S.X."/>
        </authorList>
    </citation>
    <scope>NUCLEOTIDE SEQUENCE [LARGE SCALE GENOMIC DNA]</scope>
    <source>
        <strain evidence="19 20">F 1598</strain>
    </source>
</reference>
<keyword evidence="11" id="KW-0234">DNA repair</keyword>
<name>A0A0C3C6E3_PILCF</name>
<feature type="region of interest" description="Disordered" evidence="14">
    <location>
        <begin position="687"/>
        <end position="719"/>
    </location>
</feature>
<keyword evidence="5" id="KW-0479">Metal-binding</keyword>
<sequence>MSRHVLLFITTTNRNVLVMSSQEPTLRVQINQIDHTLVPPGPLDNSSLPRVPVLRIYGASSTGQKACVHIHQVYPYFFVEYNGKMNPDSVNRYIARLTLSLDHAIALSLRRNPHSPTSKFIRAILLVKGVHFYGFHSSYSPFLKIVVIDPAFVTRAVTMLQFGNVMHTRFNVYESHLSYILQFMCDFGLYGCGWIDLGEVWQRGQEDEEQELDHSDHGRTFPKFRLSPHFRQTRMPLEVDAAAHQILNRHQLVVRDLHHKLTIPPPPLPPEPLVISVRELWEDERRRRLARGLSPSPEIPVDPSESSRGVGGEWVAEARWWDEIRKRIEKEGEGDVETVASGNGWEKEVMSTFESVQALWERERKRRQHRSRDSSKAQVGQVQTGQLDDGGHEDGEESETQDEYVDGLWDQPNIGAHGVEVDVDEIMLSSQEMSRMVEIEEQEWAKLADENKAFENEDGDEDEGYFDDEEDALLFEDGPSNLQADVESVPRSHTYDQTKLKNTDDPFSDAYDKSPGKRLNSSQDESPRLKRHRASSVISNRSAMSGKSRMPQLSPKHPMIIPLKTRKPANVVPTLPASHDLEEHQDRHREVFVARDSPYREDENVQRYSTNYQVPGGMISSETSISTDDLPTRAGAVQHHLNETPHTGTALSHSMNEVPAVENPTLVRGNDQPSNDSTNTVLGQCVHRSNSQKSSSDPSSMATPKSTAPVAPTAVHSSSSFPATMTTNANAHVYAISPPSNSELVGSLDEFAIPNKIYREAYYSNESDALDKPREYAGLLYHLDGGEGLSTLDDWGGVQSLGAMGHANLNTNGKVTAVRQCMQITSRGWEYADSPPSHREVKKWLTTDAGKHFLKTSKVPSQIEGPTQTNPFGLKNIPAAASTTREQQDMSAFALEIFAPNRCDLVPDPDTDEIAAVFWSFQGPNDGRALNVTCQTGIIVVESKQLNPSRLRDFLVEVVDTELELLNKIVDIVVDLDPDIVTGWEVQAASWGYLNARGRHYGFEISDLISRAPSGQLGSSVDQWGMRKTASFATNGRHVLNLWRIMRAELTLSMYSFENVAFHVLGKRVPRYSHSTLTGWYKSSVPNHNSRVLRYMSDRTLMLLEILVEAEVVTKTAEFARVFGVDFMSVIRRGSQFKVESFMFRIGKPESLVFLSPSRQAVGKQNAAECMPLIMEPLSAFYNSPLVVLDFQSLYPSVMIAYNYCYSTCLGRITNFKGRNKFGVTELHQPPGLLDRLQNHINVAPNGIMYVKPEVRKGLLGRMLTELLETRVMVKQAMKSVKEDKVLRRVLDARQLGLKYIANVTYGYTSATFSGRMPAVEIADSIVQSGRETLEKAVRVIDSTKKWGAKVVYGDTDSLFIYLRGKTRAQAFRIGHDMADTITSLNPAPVKLKFEKVYLPCVLMAKKRYVGFKYENPDDQDPVFDAKGIETVRRDGVPAQQKMTENCLKILFRTQDLSQVKKYCFKMGTYSEKGPPPPGVAVAARRLIEDPNDEIQYGDRTPYVIIRGAPNSRLVDRAVEPLELLDNS</sequence>
<evidence type="ECO:0000256" key="4">
    <source>
        <dbReference type="ARBA" id="ARBA00022695"/>
    </source>
</evidence>
<dbReference type="GO" id="GO:0042276">
    <property type="term" value="P:error-prone translesion synthesis"/>
    <property type="evidence" value="ECO:0007669"/>
    <property type="project" value="TreeGrafter"/>
</dbReference>
<comment type="cofactor">
    <cofactor evidence="1">
        <name>[4Fe-4S] cluster</name>
        <dbReference type="ChEBI" id="CHEBI:49883"/>
    </cofactor>
</comment>
<dbReference type="InterPro" id="IPR056435">
    <property type="entry name" value="DPOD/Z_N"/>
</dbReference>
<dbReference type="InterPro" id="IPR006134">
    <property type="entry name" value="DNA-dir_DNA_pol_B_multi_dom"/>
</dbReference>
<dbReference type="Gene3D" id="3.30.420.10">
    <property type="entry name" value="Ribonuclease H-like superfamily/Ribonuclease H"/>
    <property type="match status" value="1"/>
</dbReference>
<keyword evidence="6" id="KW-0227">DNA damage</keyword>
<evidence type="ECO:0000256" key="11">
    <source>
        <dbReference type="ARBA" id="ARBA00023204"/>
    </source>
</evidence>
<feature type="compositionally biased region" description="Low complexity" evidence="14">
    <location>
        <begin position="689"/>
        <end position="700"/>
    </location>
</feature>
<organism evidence="19 20">
    <name type="scientific">Piloderma croceum (strain F 1598)</name>
    <dbReference type="NCBI Taxonomy" id="765440"/>
    <lineage>
        <taxon>Eukaryota</taxon>
        <taxon>Fungi</taxon>
        <taxon>Dikarya</taxon>
        <taxon>Basidiomycota</taxon>
        <taxon>Agaricomycotina</taxon>
        <taxon>Agaricomycetes</taxon>
        <taxon>Agaricomycetidae</taxon>
        <taxon>Atheliales</taxon>
        <taxon>Atheliaceae</taxon>
        <taxon>Piloderma</taxon>
    </lineage>
</organism>
<dbReference type="PRINTS" id="PR00106">
    <property type="entry name" value="DNAPOLB"/>
</dbReference>
<evidence type="ECO:0000256" key="8">
    <source>
        <dbReference type="ARBA" id="ARBA00022932"/>
    </source>
</evidence>
<dbReference type="InterPro" id="IPR042087">
    <property type="entry name" value="DNA_pol_B_thumb"/>
</dbReference>
<dbReference type="GO" id="GO:0000724">
    <property type="term" value="P:double-strand break repair via homologous recombination"/>
    <property type="evidence" value="ECO:0007669"/>
    <property type="project" value="TreeGrafter"/>
</dbReference>
<evidence type="ECO:0000256" key="1">
    <source>
        <dbReference type="ARBA" id="ARBA00001966"/>
    </source>
</evidence>
<evidence type="ECO:0000259" key="15">
    <source>
        <dbReference type="Pfam" id="PF00136"/>
    </source>
</evidence>
<evidence type="ECO:0000256" key="9">
    <source>
        <dbReference type="ARBA" id="ARBA00023004"/>
    </source>
</evidence>
<evidence type="ECO:0000256" key="7">
    <source>
        <dbReference type="ARBA" id="ARBA00022833"/>
    </source>
</evidence>
<dbReference type="Pfam" id="PF24055">
    <property type="entry name" value="POL3_N"/>
    <property type="match status" value="1"/>
</dbReference>
<dbReference type="Pfam" id="PF03104">
    <property type="entry name" value="DNA_pol_B_exo1"/>
    <property type="match status" value="1"/>
</dbReference>
<reference evidence="20" key="2">
    <citation type="submission" date="2015-01" db="EMBL/GenBank/DDBJ databases">
        <title>Evolutionary Origins and Diversification of the Mycorrhizal Mutualists.</title>
        <authorList>
            <consortium name="DOE Joint Genome Institute"/>
            <consortium name="Mycorrhizal Genomics Consortium"/>
            <person name="Kohler A."/>
            <person name="Kuo A."/>
            <person name="Nagy L.G."/>
            <person name="Floudas D."/>
            <person name="Copeland A."/>
            <person name="Barry K.W."/>
            <person name="Cichocki N."/>
            <person name="Veneault-Fourrey C."/>
            <person name="LaButti K."/>
            <person name="Lindquist E.A."/>
            <person name="Lipzen A."/>
            <person name="Lundell T."/>
            <person name="Morin E."/>
            <person name="Murat C."/>
            <person name="Riley R."/>
            <person name="Ohm R."/>
            <person name="Sun H."/>
            <person name="Tunlid A."/>
            <person name="Henrissat B."/>
            <person name="Grigoriev I.V."/>
            <person name="Hibbett D.S."/>
            <person name="Martin F."/>
        </authorList>
    </citation>
    <scope>NUCLEOTIDE SEQUENCE [LARGE SCALE GENOMIC DNA]</scope>
    <source>
        <strain evidence="20">F 1598</strain>
    </source>
</reference>
<dbReference type="FunFam" id="3.30.342.10:FF:000018">
    <property type="entry name" value="DNA polymerase"/>
    <property type="match status" value="1"/>
</dbReference>
<feature type="region of interest" description="Disordered" evidence="14">
    <location>
        <begin position="364"/>
        <end position="403"/>
    </location>
</feature>
<dbReference type="CDD" id="cd05534">
    <property type="entry name" value="POLBc_zeta"/>
    <property type="match status" value="1"/>
</dbReference>
<dbReference type="InterPro" id="IPR012337">
    <property type="entry name" value="RNaseH-like_sf"/>
</dbReference>
<evidence type="ECO:0000259" key="18">
    <source>
        <dbReference type="Pfam" id="PF24065"/>
    </source>
</evidence>
<evidence type="ECO:0000256" key="13">
    <source>
        <dbReference type="RuleBase" id="RU000442"/>
    </source>
</evidence>
<dbReference type="GO" id="GO:0003677">
    <property type="term" value="F:DNA binding"/>
    <property type="evidence" value="ECO:0007669"/>
    <property type="project" value="UniProtKB-KW"/>
</dbReference>
<dbReference type="Gene3D" id="3.90.1600.10">
    <property type="entry name" value="Palm domain of DNA polymerase"/>
    <property type="match status" value="1"/>
</dbReference>
<keyword evidence="8 13" id="KW-0239">DNA-directed DNA polymerase</keyword>
<feature type="compositionally biased region" description="Basic and acidic residues" evidence="14">
    <location>
        <begin position="488"/>
        <end position="515"/>
    </location>
</feature>
<keyword evidence="13" id="KW-0235">DNA replication</keyword>